<accession>A0A5B0LSW3</accession>
<name>A0A5B0LSW3_PUCGR</name>
<dbReference type="EMBL" id="VDEP01000509">
    <property type="protein sequence ID" value="KAA1066738.1"/>
    <property type="molecule type" value="Genomic_DNA"/>
</dbReference>
<proteinExistence type="predicted"/>
<reference evidence="1 2" key="1">
    <citation type="submission" date="2019-05" db="EMBL/GenBank/DDBJ databases">
        <title>Emergence of the Ug99 lineage of the wheat stem rust pathogen through somatic hybridization.</title>
        <authorList>
            <person name="Li F."/>
            <person name="Upadhyaya N.M."/>
            <person name="Sperschneider J."/>
            <person name="Matny O."/>
            <person name="Nguyen-Phuc H."/>
            <person name="Mago R."/>
            <person name="Raley C."/>
            <person name="Miller M.E."/>
            <person name="Silverstein K.A.T."/>
            <person name="Henningsen E."/>
            <person name="Hirsch C.D."/>
            <person name="Visser B."/>
            <person name="Pretorius Z.A."/>
            <person name="Steffenson B.J."/>
            <person name="Schwessinger B."/>
            <person name="Dodds P.N."/>
            <person name="Figueroa M."/>
        </authorList>
    </citation>
    <scope>NUCLEOTIDE SEQUENCE [LARGE SCALE GENOMIC DNA]</scope>
    <source>
        <strain evidence="1 2">Ug99</strain>
    </source>
</reference>
<protein>
    <submittedName>
        <fullName evidence="1">Uncharacterized protein</fullName>
    </submittedName>
</protein>
<evidence type="ECO:0000313" key="1">
    <source>
        <dbReference type="EMBL" id="KAA1066738.1"/>
    </source>
</evidence>
<sequence length="117" mass="12755">MAPLASACGFGSWLRCSRVAFFFSVTTTPNSDTQAMWTEVTTADVFYNLYAAGDPFPGPRRKHPLSFSSPLPASNLRVRERAYKYCGLSATSALYMSASLALLPLANLALISPMKHE</sequence>
<dbReference type="AlphaFoldDB" id="A0A5B0LSW3"/>
<evidence type="ECO:0000313" key="2">
    <source>
        <dbReference type="Proteomes" id="UP000325313"/>
    </source>
</evidence>
<organism evidence="1 2">
    <name type="scientific">Puccinia graminis f. sp. tritici</name>
    <dbReference type="NCBI Taxonomy" id="56615"/>
    <lineage>
        <taxon>Eukaryota</taxon>
        <taxon>Fungi</taxon>
        <taxon>Dikarya</taxon>
        <taxon>Basidiomycota</taxon>
        <taxon>Pucciniomycotina</taxon>
        <taxon>Pucciniomycetes</taxon>
        <taxon>Pucciniales</taxon>
        <taxon>Pucciniaceae</taxon>
        <taxon>Puccinia</taxon>
    </lineage>
</organism>
<comment type="caution">
    <text evidence="1">The sequence shown here is derived from an EMBL/GenBank/DDBJ whole genome shotgun (WGS) entry which is preliminary data.</text>
</comment>
<gene>
    <name evidence="1" type="ORF">PGTUg99_018951</name>
</gene>
<dbReference type="Proteomes" id="UP000325313">
    <property type="component" value="Unassembled WGS sequence"/>
</dbReference>